<evidence type="ECO:0000313" key="2">
    <source>
        <dbReference type="EMBL" id="JAE10217.1"/>
    </source>
</evidence>
<dbReference type="EMBL" id="GBRH01187679">
    <property type="protein sequence ID" value="JAE10217.1"/>
    <property type="molecule type" value="Transcribed_RNA"/>
</dbReference>
<accession>A0A0A9FCZ5</accession>
<protein>
    <submittedName>
        <fullName evidence="2">Uncharacterized protein</fullName>
    </submittedName>
</protein>
<evidence type="ECO:0000256" key="1">
    <source>
        <dbReference type="SAM" id="MobiDB-lite"/>
    </source>
</evidence>
<sequence>MASRYRLACRTPDTVDASSTAYRRSPSASFQNASADACSVSSNAGPSCATGNTAFRRCPLARTRSSRGSRNGPEGTRYFLLILLVAVPLLPMSRTVNTAAERRQ</sequence>
<dbReference type="AlphaFoldDB" id="A0A0A9FCZ5"/>
<reference evidence="2" key="1">
    <citation type="submission" date="2014-09" db="EMBL/GenBank/DDBJ databases">
        <authorList>
            <person name="Magalhaes I.L.F."/>
            <person name="Oliveira U."/>
            <person name="Santos F.R."/>
            <person name="Vidigal T.H.D.A."/>
            <person name="Brescovit A.D."/>
            <person name="Santos A.J."/>
        </authorList>
    </citation>
    <scope>NUCLEOTIDE SEQUENCE</scope>
    <source>
        <tissue evidence="2">Shoot tissue taken approximately 20 cm above the soil surface</tissue>
    </source>
</reference>
<organism evidence="2">
    <name type="scientific">Arundo donax</name>
    <name type="common">Giant reed</name>
    <name type="synonym">Donax arundinaceus</name>
    <dbReference type="NCBI Taxonomy" id="35708"/>
    <lineage>
        <taxon>Eukaryota</taxon>
        <taxon>Viridiplantae</taxon>
        <taxon>Streptophyta</taxon>
        <taxon>Embryophyta</taxon>
        <taxon>Tracheophyta</taxon>
        <taxon>Spermatophyta</taxon>
        <taxon>Magnoliopsida</taxon>
        <taxon>Liliopsida</taxon>
        <taxon>Poales</taxon>
        <taxon>Poaceae</taxon>
        <taxon>PACMAD clade</taxon>
        <taxon>Arundinoideae</taxon>
        <taxon>Arundineae</taxon>
        <taxon>Arundo</taxon>
    </lineage>
</organism>
<name>A0A0A9FCZ5_ARUDO</name>
<feature type="region of interest" description="Disordered" evidence="1">
    <location>
        <begin position="1"/>
        <end position="23"/>
    </location>
</feature>
<proteinExistence type="predicted"/>
<reference evidence="2" key="2">
    <citation type="journal article" date="2015" name="Data Brief">
        <title>Shoot transcriptome of the giant reed, Arundo donax.</title>
        <authorList>
            <person name="Barrero R.A."/>
            <person name="Guerrero F.D."/>
            <person name="Moolhuijzen P."/>
            <person name="Goolsby J.A."/>
            <person name="Tidwell J."/>
            <person name="Bellgard S.E."/>
            <person name="Bellgard M.I."/>
        </authorList>
    </citation>
    <scope>NUCLEOTIDE SEQUENCE</scope>
    <source>
        <tissue evidence="2">Shoot tissue taken approximately 20 cm above the soil surface</tissue>
    </source>
</reference>